<dbReference type="GO" id="GO:0004803">
    <property type="term" value="F:transposase activity"/>
    <property type="evidence" value="ECO:0007669"/>
    <property type="project" value="InterPro"/>
</dbReference>
<dbReference type="Pfam" id="PF01527">
    <property type="entry name" value="HTH_Tnp_1"/>
    <property type="match status" value="1"/>
</dbReference>
<gene>
    <name evidence="4" type="ORF">RD1301_v1_2520005</name>
    <name evidence="1" type="ORF">RUN1744_v1_1280003</name>
    <name evidence="2" type="ORF">TD1301_v1_3240003</name>
    <name evidence="3" type="ORF">TF3108_v1_1780007</name>
</gene>
<dbReference type="InterPro" id="IPR002514">
    <property type="entry name" value="Transposase_8"/>
</dbReference>
<protein>
    <submittedName>
        <fullName evidence="2">Transposase</fullName>
    </submittedName>
</protein>
<evidence type="ECO:0000313" key="3">
    <source>
        <dbReference type="EMBL" id="CUV42935.1"/>
    </source>
</evidence>
<dbReference type="EMBL" id="LN899823">
    <property type="protein sequence ID" value="CUV26194.1"/>
    <property type="molecule type" value="Genomic_DNA"/>
</dbReference>
<accession>A0A0S4VS04</accession>
<reference evidence="2" key="1">
    <citation type="submission" date="2015-10" db="EMBL/GenBank/DDBJ databases">
        <authorList>
            <person name="Gilbert D.G."/>
        </authorList>
    </citation>
    <scope>NUCLEOTIDE SEQUENCE</scope>
    <source>
        <strain evidence="2">Phyl III-seqv23</strain>
    </source>
</reference>
<dbReference type="NCBIfam" id="NF047595">
    <property type="entry name" value="IS66_ISRel24_TnpA"/>
    <property type="match status" value="1"/>
</dbReference>
<dbReference type="InterPro" id="IPR009057">
    <property type="entry name" value="Homeodomain-like_sf"/>
</dbReference>
<organism evidence="2">
    <name type="scientific">Ralstonia solanacearum</name>
    <name type="common">Pseudomonas solanacearum</name>
    <dbReference type="NCBI Taxonomy" id="305"/>
    <lineage>
        <taxon>Bacteria</taxon>
        <taxon>Pseudomonadati</taxon>
        <taxon>Pseudomonadota</taxon>
        <taxon>Betaproteobacteria</taxon>
        <taxon>Burkholderiales</taxon>
        <taxon>Burkholderiaceae</taxon>
        <taxon>Ralstonia</taxon>
        <taxon>Ralstonia solanacearum species complex</taxon>
    </lineage>
</organism>
<sequence length="160" mass="16970">MTIEDDLSYLPLRVVRVGDTGKRTFDAEDKRRLIEACRRPGVSLSGMALKAGVNANQLYKWVHGRGRKRGQADEATAPDRDADVRSAFVPVVAISDVAAPIEAVPKSAVSARREAASPALPAAALARLTARLPNGVTLALECRGQDAGLVKAMIEALGAR</sequence>
<evidence type="ECO:0000313" key="1">
    <source>
        <dbReference type="EMBL" id="CUV26194.1"/>
    </source>
</evidence>
<dbReference type="EMBL" id="LN899826">
    <property type="protein sequence ID" value="CUV42935.1"/>
    <property type="molecule type" value="Genomic_DNA"/>
</dbReference>
<name>A0A0S4VS04_RALSL</name>
<dbReference type="GO" id="GO:0006313">
    <property type="term" value="P:DNA transposition"/>
    <property type="evidence" value="ECO:0007669"/>
    <property type="project" value="InterPro"/>
</dbReference>
<proteinExistence type="predicted"/>
<evidence type="ECO:0000313" key="2">
    <source>
        <dbReference type="EMBL" id="CUV37343.1"/>
    </source>
</evidence>
<dbReference type="SUPFAM" id="SSF46689">
    <property type="entry name" value="Homeodomain-like"/>
    <property type="match status" value="1"/>
</dbReference>
<dbReference type="EMBL" id="LN899825">
    <property type="protein sequence ID" value="CUV37343.1"/>
    <property type="molecule type" value="Genomic_DNA"/>
</dbReference>
<dbReference type="EMBL" id="LN899822">
    <property type="protein sequence ID" value="CUV62661.1"/>
    <property type="molecule type" value="Genomic_DNA"/>
</dbReference>
<dbReference type="GO" id="GO:0003677">
    <property type="term" value="F:DNA binding"/>
    <property type="evidence" value="ECO:0007669"/>
    <property type="project" value="InterPro"/>
</dbReference>
<evidence type="ECO:0000313" key="4">
    <source>
        <dbReference type="EMBL" id="CUV62661.1"/>
    </source>
</evidence>
<dbReference type="AlphaFoldDB" id="A0A0S4VS04"/>